<organism evidence="2 3">
    <name type="scientific">Cricetulus griseus</name>
    <name type="common">Chinese hamster</name>
    <name type="synonym">Cricetulus barabensis griseus</name>
    <dbReference type="NCBI Taxonomy" id="10029"/>
    <lineage>
        <taxon>Eukaryota</taxon>
        <taxon>Metazoa</taxon>
        <taxon>Chordata</taxon>
        <taxon>Craniata</taxon>
        <taxon>Vertebrata</taxon>
        <taxon>Euteleostomi</taxon>
        <taxon>Mammalia</taxon>
        <taxon>Eutheria</taxon>
        <taxon>Euarchontoglires</taxon>
        <taxon>Glires</taxon>
        <taxon>Rodentia</taxon>
        <taxon>Myomorpha</taxon>
        <taxon>Muroidea</taxon>
        <taxon>Cricetidae</taxon>
        <taxon>Cricetinae</taxon>
        <taxon>Cricetulus</taxon>
    </lineage>
</organism>
<feature type="region of interest" description="Disordered" evidence="1">
    <location>
        <begin position="1"/>
        <end position="61"/>
    </location>
</feature>
<dbReference type="EMBL" id="JH000209">
    <property type="protein sequence ID" value="EGW08949.1"/>
    <property type="molecule type" value="Genomic_DNA"/>
</dbReference>
<dbReference type="AlphaFoldDB" id="G3H8G7"/>
<proteinExistence type="predicted"/>
<feature type="compositionally biased region" description="Polar residues" evidence="1">
    <location>
        <begin position="27"/>
        <end position="36"/>
    </location>
</feature>
<dbReference type="Proteomes" id="UP000001075">
    <property type="component" value="Unassembled WGS sequence"/>
</dbReference>
<dbReference type="InParanoid" id="G3H8G7"/>
<evidence type="ECO:0000313" key="3">
    <source>
        <dbReference type="Proteomes" id="UP000001075"/>
    </source>
</evidence>
<gene>
    <name evidence="2" type="ORF">I79_006667</name>
</gene>
<evidence type="ECO:0000313" key="2">
    <source>
        <dbReference type="EMBL" id="EGW08949.1"/>
    </source>
</evidence>
<reference evidence="3" key="1">
    <citation type="journal article" date="2011" name="Nat. Biotechnol.">
        <title>The genomic sequence of the Chinese hamster ovary (CHO)-K1 cell line.</title>
        <authorList>
            <person name="Xu X."/>
            <person name="Nagarajan H."/>
            <person name="Lewis N.E."/>
            <person name="Pan S."/>
            <person name="Cai Z."/>
            <person name="Liu X."/>
            <person name="Chen W."/>
            <person name="Xie M."/>
            <person name="Wang W."/>
            <person name="Hammond S."/>
            <person name="Andersen M.R."/>
            <person name="Neff N."/>
            <person name="Passarelli B."/>
            <person name="Koh W."/>
            <person name="Fan H.C."/>
            <person name="Wang J."/>
            <person name="Gui Y."/>
            <person name="Lee K.H."/>
            <person name="Betenbaugh M.J."/>
            <person name="Quake S.R."/>
            <person name="Famili I."/>
            <person name="Palsson B.O."/>
            <person name="Wang J."/>
        </authorList>
    </citation>
    <scope>NUCLEOTIDE SEQUENCE [LARGE SCALE GENOMIC DNA]</scope>
    <source>
        <strain evidence="3">CHO K1 cell line</strain>
    </source>
</reference>
<evidence type="ECO:0000256" key="1">
    <source>
        <dbReference type="SAM" id="MobiDB-lite"/>
    </source>
</evidence>
<sequence length="61" mass="6364">MGLPHRSGVGRGWSGSAPRSPLPRFGETSSRLNSAHATAGVGHIDPRSSKMNRQAYGHPAG</sequence>
<protein>
    <submittedName>
        <fullName evidence="2">Uncharacterized protein</fullName>
    </submittedName>
</protein>
<name>G3H8G7_CRIGR</name>
<accession>G3H8G7</accession>